<dbReference type="EMBL" id="JAKZFC010000006">
    <property type="protein sequence ID" value="MCH7323221.1"/>
    <property type="molecule type" value="Genomic_DNA"/>
</dbReference>
<proteinExistence type="predicted"/>
<keyword evidence="3" id="KW-1185">Reference proteome</keyword>
<reference evidence="2 3" key="1">
    <citation type="submission" date="2022-03" db="EMBL/GenBank/DDBJ databases">
        <authorList>
            <person name="Jo J.-H."/>
            <person name="Im W.-T."/>
        </authorList>
    </citation>
    <scope>NUCLEOTIDE SEQUENCE [LARGE SCALE GENOMIC DNA]</scope>
    <source>
        <strain evidence="2 3">MA9</strain>
    </source>
</reference>
<keyword evidence="1" id="KW-0812">Transmembrane</keyword>
<evidence type="ECO:0000313" key="3">
    <source>
        <dbReference type="Proteomes" id="UP001316087"/>
    </source>
</evidence>
<protein>
    <submittedName>
        <fullName evidence="2">Uncharacterized protein</fullName>
    </submittedName>
</protein>
<evidence type="ECO:0000256" key="1">
    <source>
        <dbReference type="SAM" id="Phobius"/>
    </source>
</evidence>
<gene>
    <name evidence="2" type="ORF">LZ480_15195</name>
</gene>
<sequence length="67" mass="7786">MMFDHRHPFLSDYYTLVFGFSIVLIVFLVMFIQYLRMGLQSHESVVVDSKAGTFASNEKSNDGHHHH</sequence>
<evidence type="ECO:0000313" key="2">
    <source>
        <dbReference type="EMBL" id="MCH7323221.1"/>
    </source>
</evidence>
<name>A0ABS9UFS6_9BACL</name>
<comment type="caution">
    <text evidence="2">The sequence shown here is derived from an EMBL/GenBank/DDBJ whole genome shotgun (WGS) entry which is preliminary data.</text>
</comment>
<dbReference type="RefSeq" id="WP_241370391.1">
    <property type="nucleotide sequence ID" value="NZ_JAKZFC010000006.1"/>
</dbReference>
<dbReference type="Proteomes" id="UP001316087">
    <property type="component" value="Unassembled WGS sequence"/>
</dbReference>
<organism evidence="2 3">
    <name type="scientific">Solibacillus palustris</name>
    <dbReference type="NCBI Taxonomy" id="2908203"/>
    <lineage>
        <taxon>Bacteria</taxon>
        <taxon>Bacillati</taxon>
        <taxon>Bacillota</taxon>
        <taxon>Bacilli</taxon>
        <taxon>Bacillales</taxon>
        <taxon>Caryophanaceae</taxon>
        <taxon>Solibacillus</taxon>
    </lineage>
</organism>
<feature type="transmembrane region" description="Helical" evidence="1">
    <location>
        <begin position="13"/>
        <end position="35"/>
    </location>
</feature>
<accession>A0ABS9UFS6</accession>
<keyword evidence="1" id="KW-0472">Membrane</keyword>
<keyword evidence="1" id="KW-1133">Transmembrane helix</keyword>